<name>A0A951UMQ4_9CYAN</name>
<reference evidence="1" key="2">
    <citation type="journal article" date="2022" name="Microbiol. Resour. Announc.">
        <title>Metagenome Sequencing to Explore Phylogenomics of Terrestrial Cyanobacteria.</title>
        <authorList>
            <person name="Ward R.D."/>
            <person name="Stajich J.E."/>
            <person name="Johansen J.R."/>
            <person name="Huntemann M."/>
            <person name="Clum A."/>
            <person name="Foster B."/>
            <person name="Foster B."/>
            <person name="Roux S."/>
            <person name="Palaniappan K."/>
            <person name="Varghese N."/>
            <person name="Mukherjee S."/>
            <person name="Reddy T.B.K."/>
            <person name="Daum C."/>
            <person name="Copeland A."/>
            <person name="Chen I.A."/>
            <person name="Ivanova N.N."/>
            <person name="Kyrpides N.C."/>
            <person name="Shapiro N."/>
            <person name="Eloe-Fadrosh E.A."/>
            <person name="Pietrasiak N."/>
        </authorList>
    </citation>
    <scope>NUCLEOTIDE SEQUENCE</scope>
    <source>
        <strain evidence="1">UHER 2000/2452</strain>
    </source>
</reference>
<organism evidence="1 2">
    <name type="scientific">Drouetiella hepatica Uher 2000/2452</name>
    <dbReference type="NCBI Taxonomy" id="904376"/>
    <lineage>
        <taxon>Bacteria</taxon>
        <taxon>Bacillati</taxon>
        <taxon>Cyanobacteriota</taxon>
        <taxon>Cyanophyceae</taxon>
        <taxon>Oculatellales</taxon>
        <taxon>Oculatellaceae</taxon>
        <taxon>Drouetiella</taxon>
    </lineage>
</organism>
<dbReference type="CDD" id="cd10450">
    <property type="entry name" value="GIY-YIG_AtGrxS16_like"/>
    <property type="match status" value="1"/>
</dbReference>
<dbReference type="Proteomes" id="UP000757435">
    <property type="component" value="Unassembled WGS sequence"/>
</dbReference>
<protein>
    <submittedName>
        <fullName evidence="1">GIY-YIG nuclease family protein</fullName>
    </submittedName>
</protein>
<evidence type="ECO:0000313" key="1">
    <source>
        <dbReference type="EMBL" id="MBW4658969.1"/>
    </source>
</evidence>
<reference evidence="1" key="1">
    <citation type="submission" date="2021-05" db="EMBL/GenBank/DDBJ databases">
        <authorList>
            <person name="Pietrasiak N."/>
            <person name="Ward R."/>
            <person name="Stajich J.E."/>
            <person name="Kurbessoian T."/>
        </authorList>
    </citation>
    <scope>NUCLEOTIDE SEQUENCE</scope>
    <source>
        <strain evidence="1">UHER 2000/2452</strain>
    </source>
</reference>
<dbReference type="InterPro" id="IPR049578">
    <property type="entry name" value="CAXIP1-like_GIY-YIG_dom"/>
</dbReference>
<evidence type="ECO:0000313" key="2">
    <source>
        <dbReference type="Proteomes" id="UP000757435"/>
    </source>
</evidence>
<accession>A0A951UMQ4</accession>
<comment type="caution">
    <text evidence="1">The sequence shown here is derived from an EMBL/GenBank/DDBJ whole genome shotgun (WGS) entry which is preliminary data.</text>
</comment>
<gene>
    <name evidence="1" type="ORF">KME15_09855</name>
</gene>
<proteinExistence type="predicted"/>
<dbReference type="AlphaFoldDB" id="A0A951UMQ4"/>
<sequence length="221" mass="24353">MAPRPEQQADLPQVEHQNVPAEHRGLHDFLYSSEDEHGAAEQAGAIDTGNGSAIESLHSWCDRATNAKVAGVYAVLDSQQQTQYIGYSRNVLLSLNGHLAQNGETCAFVRVEAFKFPKRTEMEALRDAWIAQLDTLPPGNGAEGDRWANGGEVAKAAMSEAERNAYEEKKLKLRKAMADDTLSRPEAHPEAIDVRQQNLEAAVQNDDWSAVIQTQTQETQD</sequence>
<dbReference type="EMBL" id="JAHHHD010000008">
    <property type="protein sequence ID" value="MBW4658969.1"/>
    <property type="molecule type" value="Genomic_DNA"/>
</dbReference>